<dbReference type="Proteomes" id="UP000005408">
    <property type="component" value="Unassembled WGS sequence"/>
</dbReference>
<keyword evidence="3" id="KW-1185">Reference proteome</keyword>
<dbReference type="AlphaFoldDB" id="A0A8W8JBK4"/>
<organism evidence="2 3">
    <name type="scientific">Magallana gigas</name>
    <name type="common">Pacific oyster</name>
    <name type="synonym">Crassostrea gigas</name>
    <dbReference type="NCBI Taxonomy" id="29159"/>
    <lineage>
        <taxon>Eukaryota</taxon>
        <taxon>Metazoa</taxon>
        <taxon>Spiralia</taxon>
        <taxon>Lophotrochozoa</taxon>
        <taxon>Mollusca</taxon>
        <taxon>Bivalvia</taxon>
        <taxon>Autobranchia</taxon>
        <taxon>Pteriomorphia</taxon>
        <taxon>Ostreida</taxon>
        <taxon>Ostreoidea</taxon>
        <taxon>Ostreidae</taxon>
        <taxon>Magallana</taxon>
    </lineage>
</organism>
<reference evidence="2" key="1">
    <citation type="submission" date="2022-08" db="UniProtKB">
        <authorList>
            <consortium name="EnsemblMetazoa"/>
        </authorList>
    </citation>
    <scope>IDENTIFICATION</scope>
    <source>
        <strain evidence="2">05x7-T-G4-1.051#20</strain>
    </source>
</reference>
<evidence type="ECO:0008006" key="4">
    <source>
        <dbReference type="Google" id="ProtNLM"/>
    </source>
</evidence>
<accession>A0A8W8JBK4</accession>
<evidence type="ECO:0000313" key="3">
    <source>
        <dbReference type="Proteomes" id="UP000005408"/>
    </source>
</evidence>
<keyword evidence="1" id="KW-1133">Transmembrane helix</keyword>
<dbReference type="EnsemblMetazoa" id="G17743.1">
    <property type="protein sequence ID" value="G17743.1:cds"/>
    <property type="gene ID" value="G17743"/>
</dbReference>
<evidence type="ECO:0000313" key="2">
    <source>
        <dbReference type="EnsemblMetazoa" id="G17743.1:cds"/>
    </source>
</evidence>
<keyword evidence="1" id="KW-0812">Transmembrane</keyword>
<protein>
    <recommendedName>
        <fullName evidence="4">Ig-like domain-containing protein</fullName>
    </recommendedName>
</protein>
<evidence type="ECO:0000256" key="1">
    <source>
        <dbReference type="SAM" id="Phobius"/>
    </source>
</evidence>
<name>A0A8W8JBK4_MAGGI</name>
<proteinExistence type="predicted"/>
<sequence length="187" mass="20738">MHLPICIPCVILYDDYQLMAFVYISVWTLMTGTVLASVSIEVEPLLIVFRKSGVDIRCSVNGTNLIGISNIQLRRSEINVVSVTKFKIAWQDKALENKTGVTVNASINNAMTSYIHMEISKTAVRYPEDVGTYQCILIAVTTSGEAKRYQSQSIVLNITGFLESTTKLFSTTNHKSTEVSVQKGIVH</sequence>
<feature type="transmembrane region" description="Helical" evidence="1">
    <location>
        <begin position="20"/>
        <end position="42"/>
    </location>
</feature>
<keyword evidence="1" id="KW-0472">Membrane</keyword>